<sequence length="147" mass="16389">MDIKTIRKMNVRLLEREIGSLSALARLAGSSQSYLSQCVGPNAFRSIGDEMARRLEHAMKKPHGWMDEGHMEEGQVALARQIYDKLLQPPAAKLHAIAELLDMKRAAMEGLEHLTSDGQSSHETKGRVITLEDDATHKKTTKRGQSK</sequence>
<proteinExistence type="predicted"/>
<organism evidence="2">
    <name type="scientific">Cupriavidus necator</name>
    <name type="common">Alcaligenes eutrophus</name>
    <name type="synonym">Ralstonia eutropha</name>
    <dbReference type="NCBI Taxonomy" id="106590"/>
    <lineage>
        <taxon>Bacteria</taxon>
        <taxon>Pseudomonadati</taxon>
        <taxon>Pseudomonadota</taxon>
        <taxon>Betaproteobacteria</taxon>
        <taxon>Burkholderiales</taxon>
        <taxon>Burkholderiaceae</taxon>
        <taxon>Cupriavidus</taxon>
    </lineage>
</organism>
<feature type="compositionally biased region" description="Basic residues" evidence="1">
    <location>
        <begin position="138"/>
        <end position="147"/>
    </location>
</feature>
<protein>
    <submittedName>
        <fullName evidence="2">Phage-related protein</fullName>
    </submittedName>
</protein>
<evidence type="ECO:0000313" key="2">
    <source>
        <dbReference type="EMBL" id="SCU75540.1"/>
    </source>
</evidence>
<dbReference type="EMBL" id="FMSH01000154">
    <property type="protein sequence ID" value="SCU75540.1"/>
    <property type="molecule type" value="Genomic_DNA"/>
</dbReference>
<feature type="compositionally biased region" description="Basic and acidic residues" evidence="1">
    <location>
        <begin position="113"/>
        <end position="126"/>
    </location>
</feature>
<dbReference type="AlphaFoldDB" id="A0A1K0IED3"/>
<gene>
    <name evidence="2" type="ORF">CNECB9_2370114</name>
</gene>
<name>A0A1K0IED3_CUPNE</name>
<feature type="region of interest" description="Disordered" evidence="1">
    <location>
        <begin position="113"/>
        <end position="147"/>
    </location>
</feature>
<accession>A0A1K0IED3</accession>
<evidence type="ECO:0000256" key="1">
    <source>
        <dbReference type="SAM" id="MobiDB-lite"/>
    </source>
</evidence>
<reference evidence="2" key="1">
    <citation type="submission" date="2016-09" db="EMBL/GenBank/DDBJ databases">
        <authorList>
            <person name="Capua I."/>
            <person name="De Benedictis P."/>
            <person name="Joannis T."/>
            <person name="Lombin L.H."/>
            <person name="Cattoli G."/>
        </authorList>
    </citation>
    <scope>NUCLEOTIDE SEQUENCE</scope>
    <source>
        <strain evidence="2">B9</strain>
    </source>
</reference>
<dbReference type="RefSeq" id="WP_340524101.1">
    <property type="nucleotide sequence ID" value="NZ_FMSH01000154.1"/>
</dbReference>